<dbReference type="GO" id="GO:0003824">
    <property type="term" value="F:catalytic activity"/>
    <property type="evidence" value="ECO:0007669"/>
    <property type="project" value="InterPro"/>
</dbReference>
<dbReference type="InterPro" id="IPR036736">
    <property type="entry name" value="ACP-like_sf"/>
</dbReference>
<dbReference type="FunFam" id="3.40.50.980:FF:000001">
    <property type="entry name" value="Non-ribosomal peptide synthetase"/>
    <property type="match status" value="2"/>
</dbReference>
<evidence type="ECO:0000313" key="6">
    <source>
        <dbReference type="Proteomes" id="UP000255355"/>
    </source>
</evidence>
<dbReference type="NCBIfam" id="TIGR01733">
    <property type="entry name" value="AA-adenyl-dom"/>
    <property type="match status" value="2"/>
</dbReference>
<evidence type="ECO:0000256" key="2">
    <source>
        <dbReference type="ARBA" id="ARBA00022450"/>
    </source>
</evidence>
<dbReference type="Pfam" id="PF13193">
    <property type="entry name" value="AMP-binding_C"/>
    <property type="match status" value="2"/>
</dbReference>
<dbReference type="InterPro" id="IPR009081">
    <property type="entry name" value="PP-bd_ACP"/>
</dbReference>
<feature type="domain" description="Carrier" evidence="4">
    <location>
        <begin position="559"/>
        <end position="637"/>
    </location>
</feature>
<dbReference type="FunFam" id="3.30.300.30:FF:000010">
    <property type="entry name" value="Enterobactin synthetase component F"/>
    <property type="match status" value="1"/>
</dbReference>
<dbReference type="OrthoDB" id="2472181at2"/>
<comment type="caution">
    <text evidence="5">The sequence shown here is derived from an EMBL/GenBank/DDBJ whole genome shotgun (WGS) entry which is preliminary data.</text>
</comment>
<evidence type="ECO:0000256" key="3">
    <source>
        <dbReference type="ARBA" id="ARBA00022553"/>
    </source>
</evidence>
<keyword evidence="3" id="KW-0597">Phosphoprotein</keyword>
<keyword evidence="6" id="KW-1185">Reference proteome</keyword>
<dbReference type="Proteomes" id="UP000255355">
    <property type="component" value="Unassembled WGS sequence"/>
</dbReference>
<proteinExistence type="predicted"/>
<dbReference type="EMBL" id="QQAZ01000012">
    <property type="protein sequence ID" value="RDI46228.1"/>
    <property type="molecule type" value="Genomic_DNA"/>
</dbReference>
<feature type="domain" description="Carrier" evidence="4">
    <location>
        <begin position="1638"/>
        <end position="1713"/>
    </location>
</feature>
<dbReference type="Pfam" id="PF00501">
    <property type="entry name" value="AMP-binding"/>
    <property type="match status" value="3"/>
</dbReference>
<dbReference type="InterPro" id="IPR001242">
    <property type="entry name" value="Condensation_dom"/>
</dbReference>
<dbReference type="SUPFAM" id="SSF52777">
    <property type="entry name" value="CoA-dependent acyltransferases"/>
    <property type="match status" value="4"/>
</dbReference>
<gene>
    <name evidence="5" type="ORF">DFR68_112129</name>
</gene>
<dbReference type="Pfam" id="PF00550">
    <property type="entry name" value="PP-binding"/>
    <property type="match status" value="2"/>
</dbReference>
<dbReference type="Gene3D" id="3.30.559.30">
    <property type="entry name" value="Nonribosomal peptide synthetase, condensation domain"/>
    <property type="match status" value="2"/>
</dbReference>
<dbReference type="PROSITE" id="PS00012">
    <property type="entry name" value="PHOSPHOPANTETHEINE"/>
    <property type="match status" value="2"/>
</dbReference>
<dbReference type="InterPro" id="IPR000873">
    <property type="entry name" value="AMP-dep_synth/lig_dom"/>
</dbReference>
<dbReference type="CDD" id="cd19540">
    <property type="entry name" value="LCL_NRPS-like"/>
    <property type="match status" value="2"/>
</dbReference>
<protein>
    <submittedName>
        <fullName evidence="5">Amino acid adenylation domain-containing protein</fullName>
    </submittedName>
</protein>
<dbReference type="Gene3D" id="3.30.559.10">
    <property type="entry name" value="Chloramphenicol acetyltransferase-like domain"/>
    <property type="match status" value="2"/>
</dbReference>
<dbReference type="InterPro" id="IPR010071">
    <property type="entry name" value="AA_adenyl_dom"/>
</dbReference>
<dbReference type="STRING" id="1210089.GCA_001613165_03357"/>
<dbReference type="PROSITE" id="PS00455">
    <property type="entry name" value="AMP_BINDING"/>
    <property type="match status" value="2"/>
</dbReference>
<dbReference type="InterPro" id="IPR042099">
    <property type="entry name" value="ANL_N_sf"/>
</dbReference>
<dbReference type="Gene3D" id="3.30.300.30">
    <property type="match status" value="2"/>
</dbReference>
<dbReference type="Gene3D" id="1.10.1200.10">
    <property type="entry name" value="ACP-like"/>
    <property type="match status" value="2"/>
</dbReference>
<dbReference type="GO" id="GO:0043041">
    <property type="term" value="P:amino acid activation for nonribosomal peptide biosynthetic process"/>
    <property type="evidence" value="ECO:0007669"/>
    <property type="project" value="TreeGrafter"/>
</dbReference>
<dbReference type="GO" id="GO:0072330">
    <property type="term" value="P:monocarboxylic acid biosynthetic process"/>
    <property type="evidence" value="ECO:0007669"/>
    <property type="project" value="UniProtKB-ARBA"/>
</dbReference>
<dbReference type="InterPro" id="IPR006162">
    <property type="entry name" value="Ppantetheine_attach_site"/>
</dbReference>
<dbReference type="RefSeq" id="WP_068020495.1">
    <property type="nucleotide sequence ID" value="NZ_QQAZ01000012.1"/>
</dbReference>
<dbReference type="InterPro" id="IPR045851">
    <property type="entry name" value="AMP-bd_C_sf"/>
</dbReference>
<dbReference type="InterPro" id="IPR023213">
    <property type="entry name" value="CAT-like_dom_sf"/>
</dbReference>
<dbReference type="InterPro" id="IPR025110">
    <property type="entry name" value="AMP-bd_C"/>
</dbReference>
<name>A0A370GR71_9NOCA</name>
<dbReference type="GO" id="GO:0005829">
    <property type="term" value="C:cytosol"/>
    <property type="evidence" value="ECO:0007669"/>
    <property type="project" value="TreeGrafter"/>
</dbReference>
<dbReference type="Pfam" id="PF00668">
    <property type="entry name" value="Condensation"/>
    <property type="match status" value="2"/>
</dbReference>
<dbReference type="PANTHER" id="PTHR45527">
    <property type="entry name" value="NONRIBOSOMAL PEPTIDE SYNTHETASE"/>
    <property type="match status" value="1"/>
</dbReference>
<dbReference type="SMART" id="SM00823">
    <property type="entry name" value="PKS_PP"/>
    <property type="match status" value="2"/>
</dbReference>
<dbReference type="SUPFAM" id="SSF47336">
    <property type="entry name" value="ACP-like"/>
    <property type="match status" value="2"/>
</dbReference>
<dbReference type="FunFam" id="1.10.1200.10:FF:000016">
    <property type="entry name" value="Non-ribosomal peptide synthase"/>
    <property type="match status" value="1"/>
</dbReference>
<dbReference type="FunFam" id="3.40.50.12780:FF:000012">
    <property type="entry name" value="Non-ribosomal peptide synthetase"/>
    <property type="match status" value="1"/>
</dbReference>
<accession>A0A370GR71</accession>
<dbReference type="UniPathway" id="UPA00011"/>
<dbReference type="PANTHER" id="PTHR45527:SF14">
    <property type="entry name" value="PLIPASTATIN SYNTHASE SUBUNIT B"/>
    <property type="match status" value="1"/>
</dbReference>
<evidence type="ECO:0000256" key="1">
    <source>
        <dbReference type="ARBA" id="ARBA00001957"/>
    </source>
</evidence>
<dbReference type="PROSITE" id="PS50075">
    <property type="entry name" value="CARRIER"/>
    <property type="match status" value="2"/>
</dbReference>
<reference evidence="5 6" key="1">
    <citation type="submission" date="2018-07" db="EMBL/GenBank/DDBJ databases">
        <title>Genomic Encyclopedia of Type Strains, Phase IV (KMG-IV): sequencing the most valuable type-strain genomes for metagenomic binning, comparative biology and taxonomic classification.</title>
        <authorList>
            <person name="Goeker M."/>
        </authorList>
    </citation>
    <scope>NUCLEOTIDE SEQUENCE [LARGE SCALE GENOMIC DNA]</scope>
    <source>
        <strain evidence="5 6">DSM 44952</strain>
    </source>
</reference>
<dbReference type="GO" id="GO:0031177">
    <property type="term" value="F:phosphopantetheine binding"/>
    <property type="evidence" value="ECO:0007669"/>
    <property type="project" value="InterPro"/>
</dbReference>
<dbReference type="SUPFAM" id="SSF56801">
    <property type="entry name" value="Acetyl-CoA synthetase-like"/>
    <property type="match status" value="3"/>
</dbReference>
<organism evidence="5 6">
    <name type="scientific">Nocardia mexicana</name>
    <dbReference type="NCBI Taxonomy" id="279262"/>
    <lineage>
        <taxon>Bacteria</taxon>
        <taxon>Bacillati</taxon>
        <taxon>Actinomycetota</taxon>
        <taxon>Actinomycetes</taxon>
        <taxon>Mycobacteriales</taxon>
        <taxon>Nocardiaceae</taxon>
        <taxon>Nocardia</taxon>
    </lineage>
</organism>
<sequence>METARRSARGGRRRRSGGPLFGQLLTAAVESAADSVAIRFAPADDPADARELTYRELDEASSRLARELIDRGVGAGDVVAIGITRSIESVLSVWAIAKTGAAYVPVDPTYPAERIAHMVSDSGAVIGLTLSAHRPALGTGVYWLELDDPVVRDRVAARPSHPISYTDRVRPLTELHPAYVIYTSGSTGRPKGVVVTHVGLGALVAAEREHYGVAEDSRVMHVCSPNFDVSVLELMLTFSTGATLVVSPPEVFGGYELADLLRRERATHMLITPGALESVDPTGLDDIETVMVIGDRFGPELVGRWARDGRTFVNGYGPTEATILVTSIALTPGEPITIGPAIPGVGVFVLDSRLRPVPAGVVGELYLAGPALAQGYLGRPALTAGRFVASPFGAETGSPGARLYRTGDLVRRNESDGGIEFLGRSDFQVKVRGFRIELGEIDNALTEHPDVDFAATLGRPLPAGGTTMVSYVLPRAGSTLDTGELEEFLSNSLPAYMIPALIMVLDEIPLTPIGKLDRARLPEPTFAARAFRAPSTPVEQIVADVFAALLGPGTPMEQVGPGEAAQAAAQDRAGAAAGTGPGRVGADDDFFALGGNSLLAAQAAARIGSALDVRVPVQLLFEAPTVAALAERVERHAGSAAGQQLRPMPRPERIPLSYAQQRMWFLNRFDPASAVNNIPVAVRLTGALDIEALRAAVRDLVERHEVLRTVYPELDGEGYQLVLPVSDALAVPELSVIDAEESRVPALVAETVTGGFDATAAPPVRLRVLRLAAEEHVLVCVVHHIAGDGFSMGPLTRDLMTAYLDRVRGERPGWAPLPVQYADYALWQRETLGAEDEPESLLAQQIEYWRRQLAALPEQLDLPADRPRPLAATYRGATVGFEIDAQVHAALNELAHENNSTLFMVVHAALAALLARLSGTRDIAIGTPIAGRGEAELDDLIGMFVNTLVLRTEIDPGVPFAELLSAVRGTDVAAFGHADVPFERLVELLDPARSAARHPLFQVMLTFQNLAQTDLELPGLAVSGVDLAVPLAKFDLQLALAERTDERGVPQGISAAFTYATDLFDEATVQDFTDRFQRMLGAVAADAGAVVGDIDVLAPGERELVLHEWNSSGAQVPPVTLVDLIAAQAHRRPDATAIRFGDATLSFGELQRRANRVARALIDRGVGPESLVAVAMPRTEELPVALLGVLIAGAGYLPIDTAYPAQRLEFMLSDAAPACILTTASEREALPASDIRVVLFEESVEFPGSPVADADRVAPLRPENLAYVIYTSGSTGVPKGVGVAHGNVLELFANTQLLFDFDETDVWTLFHSSAFDFSVWELWCALANGGAVVVVDFLTSRSPELFRELLIREQVTVLNQTPSAFYQLAEADRAAHAGGSGKFALRYVVFGGEALDLRQLQRWYERHASDAPQLVNMYGITETTVHVSFLAVDERLADIPASVIGRALPGLDAYVLDDRLHPAPVGVAGELHISGVQVSRGYLGRPGLTACRFVANPFGGAGSRMYRTGDIGRWAGFGGEANLEYAGRGDQQVQLRGFRIELGEIEAALLRCDGVSQAVVLVRADEQAGDRLVGYVVPEAGSQLDSAALRTRVAEFLTAYMVPDAVVVLDVLPLTANGKLDRKALPAPEFLGSAAYRAPGTPIEQAVADVFAGLLGAGEVGLDDDFFTLGGNSLLATRAVARINEALDSNVVVREVFEAPTVAALAARIVPGAAAGAVRPKLAPVPRVDRIPLSLAQQRMWVINQLDPESPSYNIPLAVRLTGALDVAALRRAVTDVLERHEVLRTRYPAGGPGGLPYQEILSAAEALPDGLPVETTTDPVGHITSLMSAGFDVTQQVPVRAVLLEQGGDHLLALVLHHIAGDGASLAPLARDVMTAYLARLEGREPGWAPLEVQYADFAVWQRGVIGTDDEADSIAARQLDYWRAQLAGISGTALLPPDRPRPQTPSMRGGQVGFELPAVVHEGLLRIAREHNSSLFMVVHAALAALLARQSGSADITVGTPIAGRGERALDDLVGMFVNTLALRTGVSTADTFDALVEKARETDLSAFGNSDIPFERVAEVVSPGRSGEQSLFQVMLSFQNTEQPTLELPDLTVAALDTDAVMAKFDLQVIVEPRHDQTGSPAELITVFTYAADLFDESTMRALGGRFERILAAVAADPQVLVGDIDLLDERERAQADVARAEPVERVSANGTALPQALTAVVEDDPDGPALAFGDDAVTYQELDARSSRLARVLIGRGCGPGTGVAVRLDRGVESAVAGWAVLKAGAAVIPVGDGAALPASLEIKVGLTTGSAPGSDGIDWLLLDDPAVAAEIAGESARPVTYAHRTRPLRGADPARATADGTVTYDQLATAVDRLRTRTDLTFESRTFRQGTADGFGMLLELAAAGVAGASIVLPSAVTSEALADEWVTHLFGDASELGELDPEPMEDLRAVVVERGPAPSAFGAAEVVVVLDELLPGHSERP</sequence>
<dbReference type="GO" id="GO:0008610">
    <property type="term" value="P:lipid biosynthetic process"/>
    <property type="evidence" value="ECO:0007669"/>
    <property type="project" value="UniProtKB-ARBA"/>
</dbReference>
<dbReference type="InterPro" id="IPR020806">
    <property type="entry name" value="PKS_PP-bd"/>
</dbReference>
<evidence type="ECO:0000313" key="5">
    <source>
        <dbReference type="EMBL" id="RDI46228.1"/>
    </source>
</evidence>
<comment type="cofactor">
    <cofactor evidence="1">
        <name>pantetheine 4'-phosphate</name>
        <dbReference type="ChEBI" id="CHEBI:47942"/>
    </cofactor>
</comment>
<dbReference type="CDD" id="cd17643">
    <property type="entry name" value="A_NRPS_Cytc1-like"/>
    <property type="match status" value="1"/>
</dbReference>
<evidence type="ECO:0000259" key="4">
    <source>
        <dbReference type="PROSITE" id="PS50075"/>
    </source>
</evidence>
<keyword evidence="2" id="KW-0596">Phosphopantetheine</keyword>
<dbReference type="InterPro" id="IPR020845">
    <property type="entry name" value="AMP-binding_CS"/>
</dbReference>
<dbReference type="Gene3D" id="3.40.50.12780">
    <property type="entry name" value="N-terminal domain of ligase-like"/>
    <property type="match status" value="3"/>
</dbReference>
<dbReference type="GO" id="GO:0044550">
    <property type="term" value="P:secondary metabolite biosynthetic process"/>
    <property type="evidence" value="ECO:0007669"/>
    <property type="project" value="UniProtKB-ARBA"/>
</dbReference>